<evidence type="ECO:0000313" key="2">
    <source>
        <dbReference type="EMBL" id="ONI28431.1"/>
    </source>
</evidence>
<proteinExistence type="predicted"/>
<evidence type="ECO:0000256" key="1">
    <source>
        <dbReference type="SAM" id="Phobius"/>
    </source>
</evidence>
<keyword evidence="1" id="KW-0812">Transmembrane</keyword>
<reference evidence="2 3" key="1">
    <citation type="journal article" date="2013" name="Nat. Genet.">
        <title>The high-quality draft genome of peach (Prunus persica) identifies unique patterns of genetic diversity, domestication and genome evolution.</title>
        <authorList>
            <consortium name="International Peach Genome Initiative"/>
            <person name="Verde I."/>
            <person name="Abbott A.G."/>
            <person name="Scalabrin S."/>
            <person name="Jung S."/>
            <person name="Shu S."/>
            <person name="Marroni F."/>
            <person name="Zhebentyayeva T."/>
            <person name="Dettori M.T."/>
            <person name="Grimwood J."/>
            <person name="Cattonaro F."/>
            <person name="Zuccolo A."/>
            <person name="Rossini L."/>
            <person name="Jenkins J."/>
            <person name="Vendramin E."/>
            <person name="Meisel L.A."/>
            <person name="Decroocq V."/>
            <person name="Sosinski B."/>
            <person name="Prochnik S."/>
            <person name="Mitros T."/>
            <person name="Policriti A."/>
            <person name="Cipriani G."/>
            <person name="Dondini L."/>
            <person name="Ficklin S."/>
            <person name="Goodstein D.M."/>
            <person name="Xuan P."/>
            <person name="Del Fabbro C."/>
            <person name="Aramini V."/>
            <person name="Copetti D."/>
            <person name="Gonzalez S."/>
            <person name="Horner D.S."/>
            <person name="Falchi R."/>
            <person name="Lucas S."/>
            <person name="Mica E."/>
            <person name="Maldonado J."/>
            <person name="Lazzari B."/>
            <person name="Bielenberg D."/>
            <person name="Pirona R."/>
            <person name="Miculan M."/>
            <person name="Barakat A."/>
            <person name="Testolin R."/>
            <person name="Stella A."/>
            <person name="Tartarini S."/>
            <person name="Tonutti P."/>
            <person name="Arus P."/>
            <person name="Orellana A."/>
            <person name="Wells C."/>
            <person name="Main D."/>
            <person name="Vizzotto G."/>
            <person name="Silva H."/>
            <person name="Salamini F."/>
            <person name="Schmutz J."/>
            <person name="Morgante M."/>
            <person name="Rokhsar D.S."/>
        </authorList>
    </citation>
    <scope>NUCLEOTIDE SEQUENCE [LARGE SCALE GENOMIC DNA]</scope>
    <source>
        <strain evidence="3">cv. Nemared</strain>
    </source>
</reference>
<keyword evidence="1" id="KW-1133">Transmembrane helix</keyword>
<dbReference type="EMBL" id="CM007651">
    <property type="protein sequence ID" value="ONI28431.1"/>
    <property type="molecule type" value="Genomic_DNA"/>
</dbReference>
<organism evidence="2 3">
    <name type="scientific">Prunus persica</name>
    <name type="common">Peach</name>
    <name type="synonym">Amygdalus persica</name>
    <dbReference type="NCBI Taxonomy" id="3760"/>
    <lineage>
        <taxon>Eukaryota</taxon>
        <taxon>Viridiplantae</taxon>
        <taxon>Streptophyta</taxon>
        <taxon>Embryophyta</taxon>
        <taxon>Tracheophyta</taxon>
        <taxon>Spermatophyta</taxon>
        <taxon>Magnoliopsida</taxon>
        <taxon>eudicotyledons</taxon>
        <taxon>Gunneridae</taxon>
        <taxon>Pentapetalae</taxon>
        <taxon>rosids</taxon>
        <taxon>fabids</taxon>
        <taxon>Rosales</taxon>
        <taxon>Rosaceae</taxon>
        <taxon>Amygdaloideae</taxon>
        <taxon>Amygdaleae</taxon>
        <taxon>Prunus</taxon>
    </lineage>
</organism>
<protein>
    <submittedName>
        <fullName evidence="2">Uncharacterized protein</fullName>
    </submittedName>
</protein>
<gene>
    <name evidence="2" type="ORF">PRUPE_1G142300</name>
</gene>
<sequence length="63" mass="7274">MLTEQHMMLQGLVLEWCLIFAGLGGHQNLLSVFWFRMACLALLCRRYFFVFCLTKIGLSPCCV</sequence>
<dbReference type="AlphaFoldDB" id="A0A251QX77"/>
<dbReference type="Proteomes" id="UP000006882">
    <property type="component" value="Chromosome G1"/>
</dbReference>
<accession>A0A251QX77</accession>
<name>A0A251QX77_PRUPE</name>
<keyword evidence="3" id="KW-1185">Reference proteome</keyword>
<evidence type="ECO:0000313" key="3">
    <source>
        <dbReference type="Proteomes" id="UP000006882"/>
    </source>
</evidence>
<dbReference type="Gramene" id="ONI28431">
    <property type="protein sequence ID" value="ONI28431"/>
    <property type="gene ID" value="PRUPE_1G142300"/>
</dbReference>
<feature type="transmembrane region" description="Helical" evidence="1">
    <location>
        <begin position="7"/>
        <end position="25"/>
    </location>
</feature>
<keyword evidence="1" id="KW-0472">Membrane</keyword>